<dbReference type="STRING" id="180332.GCA_000797495_03413"/>
<reference evidence="1 2" key="1">
    <citation type="journal article" date="2019" name="Anaerobe">
        <title>Detection of Robinsoniella peoriensis in multiple bone samples of a trauma patient.</title>
        <authorList>
            <person name="Schrottner P."/>
            <person name="Hartwich K."/>
            <person name="Bunk B."/>
            <person name="Schober I."/>
            <person name="Helbig S."/>
            <person name="Rudolph W.W."/>
            <person name="Gunzer F."/>
        </authorList>
    </citation>
    <scope>NUCLEOTIDE SEQUENCE [LARGE SCALE GENOMIC DNA]</scope>
    <source>
        <strain evidence="1 2">DSM 106044</strain>
    </source>
</reference>
<evidence type="ECO:0000313" key="2">
    <source>
        <dbReference type="Proteomes" id="UP000306509"/>
    </source>
</evidence>
<dbReference type="AlphaFoldDB" id="A0A4U8Q0I6"/>
<organism evidence="1 2">
    <name type="scientific">Robinsoniella peoriensis</name>
    <dbReference type="NCBI Taxonomy" id="180332"/>
    <lineage>
        <taxon>Bacteria</taxon>
        <taxon>Bacillati</taxon>
        <taxon>Bacillota</taxon>
        <taxon>Clostridia</taxon>
        <taxon>Lachnospirales</taxon>
        <taxon>Lachnospiraceae</taxon>
        <taxon>Robinsoniella</taxon>
    </lineage>
</organism>
<dbReference type="EMBL" id="QGQD01000104">
    <property type="protein sequence ID" value="TLC98140.1"/>
    <property type="molecule type" value="Genomic_DNA"/>
</dbReference>
<accession>A0A4U8Q0I6</accession>
<proteinExistence type="predicted"/>
<sequence>MDNKIIEVLKKVENDQELSKALSECRDPEKAFELVGGSDSGITIDEFKSAMQELQQSCELTENDLMGVAGGMSENEKIIAGSVGIAVGVTATAASAAI</sequence>
<gene>
    <name evidence="1" type="ORF">DSM106044_05046</name>
</gene>
<keyword evidence="2" id="KW-1185">Reference proteome</keyword>
<dbReference type="Proteomes" id="UP000306509">
    <property type="component" value="Unassembled WGS sequence"/>
</dbReference>
<name>A0A4U8Q0I6_9FIRM</name>
<evidence type="ECO:0000313" key="1">
    <source>
        <dbReference type="EMBL" id="TLC98140.1"/>
    </source>
</evidence>
<comment type="caution">
    <text evidence="1">The sequence shown here is derived from an EMBL/GenBank/DDBJ whole genome shotgun (WGS) entry which is preliminary data.</text>
</comment>
<dbReference type="RefSeq" id="WP_044295701.1">
    <property type="nucleotide sequence ID" value="NZ_JTGN01000006.1"/>
</dbReference>
<protein>
    <submittedName>
        <fullName evidence="1">Nif11-like leader peptide domain protein</fullName>
    </submittedName>
</protein>